<evidence type="ECO:0000313" key="4">
    <source>
        <dbReference type="EMBL" id="KIG18991.1"/>
    </source>
</evidence>
<organism evidence="4 5">
    <name type="scientific">Enhygromyxa salina</name>
    <dbReference type="NCBI Taxonomy" id="215803"/>
    <lineage>
        <taxon>Bacteria</taxon>
        <taxon>Pseudomonadati</taxon>
        <taxon>Myxococcota</taxon>
        <taxon>Polyangia</taxon>
        <taxon>Nannocystales</taxon>
        <taxon>Nannocystaceae</taxon>
        <taxon>Enhygromyxa</taxon>
    </lineage>
</organism>
<evidence type="ECO:0000313" key="5">
    <source>
        <dbReference type="Proteomes" id="UP000031599"/>
    </source>
</evidence>
<dbReference type="InterPro" id="IPR014001">
    <property type="entry name" value="Helicase_ATP-bd"/>
</dbReference>
<dbReference type="PANTHER" id="PTHR10799">
    <property type="entry name" value="SNF2/RAD54 HELICASE FAMILY"/>
    <property type="match status" value="1"/>
</dbReference>
<dbReference type="Gene3D" id="3.40.50.10810">
    <property type="entry name" value="Tandem AAA-ATPase domain"/>
    <property type="match status" value="1"/>
</dbReference>
<dbReference type="Proteomes" id="UP000031599">
    <property type="component" value="Unassembled WGS sequence"/>
</dbReference>
<dbReference type="InterPro" id="IPR001650">
    <property type="entry name" value="Helicase_C-like"/>
</dbReference>
<dbReference type="GO" id="GO:0005524">
    <property type="term" value="F:ATP binding"/>
    <property type="evidence" value="ECO:0007669"/>
    <property type="project" value="InterPro"/>
</dbReference>
<reference evidence="4 5" key="1">
    <citation type="submission" date="2014-12" db="EMBL/GenBank/DDBJ databases">
        <title>Genome assembly of Enhygromyxa salina DSM 15201.</title>
        <authorList>
            <person name="Sharma G."/>
            <person name="Subramanian S."/>
        </authorList>
    </citation>
    <scope>NUCLEOTIDE SEQUENCE [LARGE SCALE GENOMIC DNA]</scope>
    <source>
        <strain evidence="4 5">DSM 15201</strain>
    </source>
</reference>
<dbReference type="PROSITE" id="PS51192">
    <property type="entry name" value="HELICASE_ATP_BIND_1"/>
    <property type="match status" value="1"/>
</dbReference>
<dbReference type="PROSITE" id="PS51194">
    <property type="entry name" value="HELICASE_CTER"/>
    <property type="match status" value="1"/>
</dbReference>
<proteinExistence type="predicted"/>
<dbReference type="EMBL" id="JMCC02000007">
    <property type="protein sequence ID" value="KIG18991.1"/>
    <property type="molecule type" value="Genomic_DNA"/>
</dbReference>
<dbReference type="SUPFAM" id="SSF52540">
    <property type="entry name" value="P-loop containing nucleoside triphosphate hydrolases"/>
    <property type="match status" value="2"/>
</dbReference>
<comment type="caution">
    <text evidence="4">The sequence shown here is derived from an EMBL/GenBank/DDBJ whole genome shotgun (WGS) entry which is preliminary data.</text>
</comment>
<dbReference type="CDD" id="cd18793">
    <property type="entry name" value="SF2_C_SNF"/>
    <property type="match status" value="1"/>
</dbReference>
<dbReference type="InterPro" id="IPR000330">
    <property type="entry name" value="SNF2_N"/>
</dbReference>
<dbReference type="SMART" id="SM00487">
    <property type="entry name" value="DEXDc"/>
    <property type="match status" value="1"/>
</dbReference>
<accession>A0A0C2D735</accession>
<dbReference type="Pfam" id="PF00176">
    <property type="entry name" value="SNF2-rel_dom"/>
    <property type="match status" value="1"/>
</dbReference>
<evidence type="ECO:0000259" key="2">
    <source>
        <dbReference type="PROSITE" id="PS51192"/>
    </source>
</evidence>
<dbReference type="GO" id="GO:0004386">
    <property type="term" value="F:helicase activity"/>
    <property type="evidence" value="ECO:0007669"/>
    <property type="project" value="UniProtKB-KW"/>
</dbReference>
<feature type="domain" description="Helicase ATP-binding" evidence="2">
    <location>
        <begin position="926"/>
        <end position="1083"/>
    </location>
</feature>
<evidence type="ECO:0000256" key="1">
    <source>
        <dbReference type="ARBA" id="ARBA00022801"/>
    </source>
</evidence>
<feature type="domain" description="Helicase C-terminal" evidence="3">
    <location>
        <begin position="1208"/>
        <end position="1366"/>
    </location>
</feature>
<evidence type="ECO:0000259" key="3">
    <source>
        <dbReference type="PROSITE" id="PS51194"/>
    </source>
</evidence>
<keyword evidence="4" id="KW-0067">ATP-binding</keyword>
<protein>
    <submittedName>
        <fullName evidence="4">Superfamily II DNA/RNA helicase, SNF2 family protein</fullName>
    </submittedName>
</protein>
<dbReference type="Gene3D" id="3.40.50.300">
    <property type="entry name" value="P-loop containing nucleotide triphosphate hydrolases"/>
    <property type="match status" value="1"/>
</dbReference>
<dbReference type="Pfam" id="PF00271">
    <property type="entry name" value="Helicase_C"/>
    <property type="match status" value="1"/>
</dbReference>
<dbReference type="InterPro" id="IPR049730">
    <property type="entry name" value="SNF2/RAD54-like_C"/>
</dbReference>
<dbReference type="GO" id="GO:0016787">
    <property type="term" value="F:hydrolase activity"/>
    <property type="evidence" value="ECO:0007669"/>
    <property type="project" value="UniProtKB-KW"/>
</dbReference>
<gene>
    <name evidence="4" type="ORF">DB30_06602</name>
</gene>
<dbReference type="InterPro" id="IPR038718">
    <property type="entry name" value="SNF2-like_sf"/>
</dbReference>
<keyword evidence="1" id="KW-0378">Hydrolase</keyword>
<keyword evidence="4" id="KW-0547">Nucleotide-binding</keyword>
<sequence length="1373" mass="151238">MALLAPQIPQLTELDLFERDALIVLSFVAMPLTAKQWAEWANDCQLSHDRVPAGRMAALGERLVALRFVDKRTLFREIVFEPSLSVPSLLLPQAHEEQRLSRLWARFNKVATTPPRGSKRRPLNLHDWDTRLRALIGELRVMLTFSNSQRVVASLIELERWSSFRNRFPQMLLDMLGADPPEHWISQLPEPELDEYLGALIEHCTTMLSPLPRGLPIWVEECAKPGAKQGVARLLALRGQSDAIAKLRKLPKWGAEGAELLTHFVAGDYGATADAGDTTAASMKRRHKQLPGIEGVIHALSRVVTMDANPARAAAFDASLTAPSRARVGYEACYHALALFQEVSRSPTPTRHLPRPLEIPLASGITWIHLLVRCLCIHWLGHPLAKHAASARPWLVYWHSWAVFGGYAAIARELAAVLALVDGDAAPPLSLAAHYKQRKPWETILEALEASVKVAQVGASAGAGDGGFRKHIIWEVALGQHAVDIKARLITSARTTKGQLLSVTKLKSGELDYLTDADRRVIATVPNGPSWRGHASNSIGHDWSTLEALIDHPRVRRTSGLPLRLTRGQPTIRTRTEDGTTILELHPAELASREVVLHELVADHVEVYAQKPGLDRVYSLFSQGGQVKIPDAGRERLLDSLAGLATSTELIIEGEDSLAGHSVDADPRLVMQLQWNGSTFVAHAKVAPLGPDGPHFAPGDGPVKIVGRVASQMLACTRDPGEENRAYQAMLAACPCLDSQPEDEGRWSIHELDTALEVLLELHALGDEITLTWPLERKLGVPRELTNQDMRVAVQSNKDWLQVDLELSVDEARVLGFKQLLDSRRGDGRFIALGDDQFVALTSDLRRRIDALENLGTLEKSGLEIHPVTLPLLEQIVAEPGALRTDKQARARLDKLAKIAGKTPRLPRGFQATLRDYQSEGFKWMARLAEAGLGAVLADDMGLGKTIQALALLCQRAKQGPALVVAPTSVVGNWLNEAERFAPRLRCHQLASSDDRAALMASLRGGDVLMCSYGLLVTESQPLTELRFGTVVFDEAHALKNSSSQRAKAAAALTSEFRLSLTGTPIENHLGELWSVFRATVPGLLGTEKRFEQRFTRPISQGQRERARQLRAMVRPFMLRRTKAQVLDELPPRTEVTIRVTPGAAEKAYYEALRRDAVEQTKGIKTKGRQAGQSRLKILALITKLRQAAVDPRLIDPEHGPPGAKLEALIRRLIDLRDEGHRALVFTQFLGSMDTIRQRLDKEKIQHLSFDGSTPAAQRTKVVEAFQAGEADVFVMSLKAGGVGINLTAADYVIHLDPWWNPAVEDQATGRAHRIGQQRPVTVYRLVTAGTIEEQILELHASKRDLADDLLAGLDSAKKLDLDELRALLQAGA</sequence>
<dbReference type="InterPro" id="IPR027417">
    <property type="entry name" value="P-loop_NTPase"/>
</dbReference>
<keyword evidence="4" id="KW-0347">Helicase</keyword>
<dbReference type="RefSeq" id="WP_052546552.1">
    <property type="nucleotide sequence ID" value="NZ_JMCC02000007.1"/>
</dbReference>
<name>A0A0C2D735_9BACT</name>
<dbReference type="SMART" id="SM00490">
    <property type="entry name" value="HELICc"/>
    <property type="match status" value="1"/>
</dbReference>